<feature type="active site" description="Charge relay system" evidence="5">
    <location>
        <position position="153"/>
    </location>
</feature>
<name>A0A438MVP1_EXOME</name>
<dbReference type="SUPFAM" id="SSF75304">
    <property type="entry name" value="Amidase signature (AS) enzymes"/>
    <property type="match status" value="1"/>
</dbReference>
<dbReference type="PANTHER" id="PTHR46072">
    <property type="entry name" value="AMIDASE-RELATED-RELATED"/>
    <property type="match status" value="1"/>
</dbReference>
<feature type="binding site" evidence="6">
    <location>
        <position position="228"/>
    </location>
    <ligand>
        <name>substrate</name>
    </ligand>
</feature>
<comment type="caution">
    <text evidence="8">The sequence shown here is derived from an EMBL/GenBank/DDBJ whole genome shotgun (WGS) entry which is preliminary data.</text>
</comment>
<feature type="active site" description="Acyl-ester intermediate" evidence="5">
    <location>
        <position position="252"/>
    </location>
</feature>
<comment type="catalytic activity">
    <reaction evidence="1">
        <text>a monocarboxylic acid amide + H2O = a monocarboxylate + NH4(+)</text>
        <dbReference type="Rhea" id="RHEA:12020"/>
        <dbReference type="ChEBI" id="CHEBI:15377"/>
        <dbReference type="ChEBI" id="CHEBI:28938"/>
        <dbReference type="ChEBI" id="CHEBI:35757"/>
        <dbReference type="ChEBI" id="CHEBI:83628"/>
        <dbReference type="EC" id="3.5.1.4"/>
    </reaction>
</comment>
<dbReference type="Pfam" id="PF01425">
    <property type="entry name" value="Amidase"/>
    <property type="match status" value="1"/>
</dbReference>
<dbReference type="InterPro" id="IPR036928">
    <property type="entry name" value="AS_sf"/>
</dbReference>
<dbReference type="PANTHER" id="PTHR46072:SF5">
    <property type="entry name" value="GENERAL AMIDASE-C"/>
    <property type="match status" value="1"/>
</dbReference>
<dbReference type="Gene3D" id="3.90.1300.10">
    <property type="entry name" value="Amidase signature (AS) domain"/>
    <property type="match status" value="1"/>
</dbReference>
<evidence type="ECO:0000256" key="5">
    <source>
        <dbReference type="PIRSR" id="PIRSR001221-1"/>
    </source>
</evidence>
<comment type="similarity">
    <text evidence="2">Belongs to the amidase family.</text>
</comment>
<evidence type="ECO:0000313" key="8">
    <source>
        <dbReference type="EMBL" id="RVX67834.1"/>
    </source>
</evidence>
<organism evidence="8 9">
    <name type="scientific">Exophiala mesophila</name>
    <name type="common">Black yeast-like fungus</name>
    <dbReference type="NCBI Taxonomy" id="212818"/>
    <lineage>
        <taxon>Eukaryota</taxon>
        <taxon>Fungi</taxon>
        <taxon>Dikarya</taxon>
        <taxon>Ascomycota</taxon>
        <taxon>Pezizomycotina</taxon>
        <taxon>Eurotiomycetes</taxon>
        <taxon>Chaetothyriomycetidae</taxon>
        <taxon>Chaetothyriales</taxon>
        <taxon>Herpotrichiellaceae</taxon>
        <taxon>Exophiala</taxon>
    </lineage>
</organism>
<feature type="binding site" evidence="6">
    <location>
        <position position="202"/>
    </location>
    <ligand>
        <name>substrate</name>
    </ligand>
</feature>
<feature type="domain" description="Amidase" evidence="7">
    <location>
        <begin position="96"/>
        <end position="543"/>
    </location>
</feature>
<dbReference type="GO" id="GO:0004040">
    <property type="term" value="F:amidase activity"/>
    <property type="evidence" value="ECO:0007669"/>
    <property type="project" value="UniProtKB-EC"/>
</dbReference>
<evidence type="ECO:0000256" key="1">
    <source>
        <dbReference type="ARBA" id="ARBA00001311"/>
    </source>
</evidence>
<dbReference type="PIRSF" id="PIRSF001221">
    <property type="entry name" value="Amidase_fungi"/>
    <property type="match status" value="1"/>
</dbReference>
<keyword evidence="4" id="KW-0378">Hydrolase</keyword>
<evidence type="ECO:0000256" key="6">
    <source>
        <dbReference type="PIRSR" id="PIRSR001221-2"/>
    </source>
</evidence>
<protein>
    <recommendedName>
        <fullName evidence="3">amidase</fullName>
        <ecNumber evidence="3">3.5.1.4</ecNumber>
    </recommendedName>
</protein>
<evidence type="ECO:0000259" key="7">
    <source>
        <dbReference type="Pfam" id="PF01425"/>
    </source>
</evidence>
<proteinExistence type="inferred from homology"/>
<dbReference type="AlphaFoldDB" id="A0A438MVP1"/>
<evidence type="ECO:0000256" key="2">
    <source>
        <dbReference type="ARBA" id="ARBA00009199"/>
    </source>
</evidence>
<gene>
    <name evidence="8" type="ORF">B0A52_07762</name>
</gene>
<evidence type="ECO:0000313" key="9">
    <source>
        <dbReference type="Proteomes" id="UP000288859"/>
    </source>
</evidence>
<dbReference type="InterPro" id="IPR023631">
    <property type="entry name" value="Amidase_dom"/>
</dbReference>
<dbReference type="InterPro" id="IPR020556">
    <property type="entry name" value="Amidase_CS"/>
</dbReference>
<dbReference type="Proteomes" id="UP000288859">
    <property type="component" value="Unassembled WGS sequence"/>
</dbReference>
<sequence length="556" mass="59563">MSTSTTTTATSAPEPWQNIAQRKQAQRASLIPEAWRIPEAKLREYTASPTANVLHVPSDCGILSSLDRQITESYDAIDLLALLAKGPDAGGFTSVEVVTAFCKRAAIAQQVTNCVTEILFESAIARAEELDRQRAANPSAALPPLWGLPISLKDCFKVPGVDASIAMIHFAEKPSTEYSALPQLLLSLGAVFHCKTNVPQTMMTADSDSNVFGRTMNPNNRALTAGGSSGGEGALVAMRGSILGVGSDIAGSIRIPSHCNGTYGFKPSANIVPYAGQANPAADGLAGILPVAGPLATSFRSCRYFMQLVMSSQPWKYDMDCLHIPWLGLKPPAGRNLRIGVINDDGLFTPTPPQKRTLEEAKAKLKAAGVELVDVQLPNLMEDVAVAWACFGMEASRTALGYLAAAGEPKIKSVENIGLTGGTGMTIEDLFAWNVARSKVEAKHRDLWVSSNVDAYINLLVPHTAPRIDTWTTVVQALWNLIDYPSCIIPTGKVSEVDVVDPNGAKFGDADRALYEQYTGPEDFKGAPTSIQVIGLRQEDENLSIVAEMIDKILNP</sequence>
<dbReference type="OrthoDB" id="6428749at2759"/>
<dbReference type="VEuPathDB" id="FungiDB:PV10_00784"/>
<evidence type="ECO:0000256" key="3">
    <source>
        <dbReference type="ARBA" id="ARBA00012922"/>
    </source>
</evidence>
<reference evidence="8 9" key="1">
    <citation type="submission" date="2017-03" db="EMBL/GenBank/DDBJ databases">
        <title>Genomes of endolithic fungi from Antarctica.</title>
        <authorList>
            <person name="Coleine C."/>
            <person name="Masonjones S."/>
            <person name="Stajich J.E."/>
        </authorList>
    </citation>
    <scope>NUCLEOTIDE SEQUENCE [LARGE SCALE GENOMIC DNA]</scope>
    <source>
        <strain evidence="8 9">CCFEE 6314</strain>
    </source>
</reference>
<dbReference type="EC" id="3.5.1.4" evidence="3"/>
<accession>A0A438MVP1</accession>
<feature type="binding site" evidence="6">
    <location>
        <begin position="249"/>
        <end position="252"/>
    </location>
    <ligand>
        <name>substrate</name>
    </ligand>
</feature>
<evidence type="ECO:0000256" key="4">
    <source>
        <dbReference type="ARBA" id="ARBA00022801"/>
    </source>
</evidence>
<feature type="active site" description="Charge relay system" evidence="5">
    <location>
        <position position="228"/>
    </location>
</feature>
<dbReference type="PROSITE" id="PS00571">
    <property type="entry name" value="AMIDASES"/>
    <property type="match status" value="1"/>
</dbReference>
<dbReference type="EMBL" id="NAJM01000044">
    <property type="protein sequence ID" value="RVX67834.1"/>
    <property type="molecule type" value="Genomic_DNA"/>
</dbReference>